<evidence type="ECO:0000256" key="1">
    <source>
        <dbReference type="SAM" id="SignalP"/>
    </source>
</evidence>
<protein>
    <recommendedName>
        <fullName evidence="4">Outer membrane protein beta-barrel domain-containing protein</fullName>
    </recommendedName>
</protein>
<comment type="caution">
    <text evidence="2">The sequence shown here is derived from an EMBL/GenBank/DDBJ whole genome shotgun (WGS) entry which is preliminary data.</text>
</comment>
<accession>A0A437PPJ3</accession>
<gene>
    <name evidence="2" type="ORF">EOJ36_09685</name>
</gene>
<feature type="signal peptide" evidence="1">
    <location>
        <begin position="1"/>
        <end position="27"/>
    </location>
</feature>
<keyword evidence="1" id="KW-0732">Signal</keyword>
<dbReference type="AlphaFoldDB" id="A0A437PPJ3"/>
<keyword evidence="3" id="KW-1185">Reference proteome</keyword>
<organism evidence="2 3">
    <name type="scientific">Sandaracinomonas limnophila</name>
    <dbReference type="NCBI Taxonomy" id="1862386"/>
    <lineage>
        <taxon>Bacteria</taxon>
        <taxon>Pseudomonadati</taxon>
        <taxon>Bacteroidota</taxon>
        <taxon>Cytophagia</taxon>
        <taxon>Cytophagales</taxon>
        <taxon>Flectobacillaceae</taxon>
        <taxon>Sandaracinomonas</taxon>
    </lineage>
</organism>
<evidence type="ECO:0008006" key="4">
    <source>
        <dbReference type="Google" id="ProtNLM"/>
    </source>
</evidence>
<evidence type="ECO:0000313" key="2">
    <source>
        <dbReference type="EMBL" id="RVU24183.1"/>
    </source>
</evidence>
<sequence length="239" mass="26316">MIYKFIRLKLTIAVGLCVLFGTSPSFAQSSAWKIGLGNSLTTYDFVTTQGVQINYLKKGSGNAYSIGYEQAFLDTTKFIGQGTSKDLYYLQHKSLAKILSHLEWSSALLMNQFNAVGDVQNTSFDYQTNYLGLELGIGPFVNLGKGWKVQAQGKAMGQYLLQGNQHVGSAYVDLSQNKDFNQLKVFVGYAGILEKKINKSLSLYVSAANHQTFVATKQGESSLNFKTLNILFGIKIIGL</sequence>
<name>A0A437PPJ3_9BACT</name>
<dbReference type="EMBL" id="SACY01000004">
    <property type="protein sequence ID" value="RVU24183.1"/>
    <property type="molecule type" value="Genomic_DNA"/>
</dbReference>
<dbReference type="RefSeq" id="WP_127804806.1">
    <property type="nucleotide sequence ID" value="NZ_SACY01000004.1"/>
</dbReference>
<evidence type="ECO:0000313" key="3">
    <source>
        <dbReference type="Proteomes" id="UP000282832"/>
    </source>
</evidence>
<proteinExistence type="predicted"/>
<dbReference type="Proteomes" id="UP000282832">
    <property type="component" value="Unassembled WGS sequence"/>
</dbReference>
<dbReference type="OrthoDB" id="972018at2"/>
<feature type="chain" id="PRO_5019279817" description="Outer membrane protein beta-barrel domain-containing protein" evidence="1">
    <location>
        <begin position="28"/>
        <end position="239"/>
    </location>
</feature>
<reference evidence="2 3" key="1">
    <citation type="submission" date="2019-01" db="EMBL/GenBank/DDBJ databases">
        <authorList>
            <person name="Chen W.-M."/>
        </authorList>
    </citation>
    <scope>NUCLEOTIDE SEQUENCE [LARGE SCALE GENOMIC DNA]</scope>
    <source>
        <strain evidence="2 3">FSY-15</strain>
    </source>
</reference>